<gene>
    <name evidence="1" type="ORF">DPEC_G00048270</name>
</gene>
<organism evidence="1 2">
    <name type="scientific">Dallia pectoralis</name>
    <name type="common">Alaska blackfish</name>
    <dbReference type="NCBI Taxonomy" id="75939"/>
    <lineage>
        <taxon>Eukaryota</taxon>
        <taxon>Metazoa</taxon>
        <taxon>Chordata</taxon>
        <taxon>Craniata</taxon>
        <taxon>Vertebrata</taxon>
        <taxon>Euteleostomi</taxon>
        <taxon>Actinopterygii</taxon>
        <taxon>Neopterygii</taxon>
        <taxon>Teleostei</taxon>
        <taxon>Protacanthopterygii</taxon>
        <taxon>Esociformes</taxon>
        <taxon>Umbridae</taxon>
        <taxon>Dallia</taxon>
    </lineage>
</organism>
<dbReference type="EMBL" id="CM055731">
    <property type="protein sequence ID" value="KAJ8012956.1"/>
    <property type="molecule type" value="Genomic_DNA"/>
</dbReference>
<sequence>MRGTDQRIKQSKSNFPYKIRNMSGLFYLCFMLIQMLIHLTQGEEHKEAMETHYISAGNFFQLSCGADDDAGEHPISVTWTRPGNQTLNATIGFEDKGVLWFLPAQTYHDGSYVCDIQYPTGSWENKFVLSVDPGPCPEPAVIRTASVGNNHGLFCLQDDVLDLDPTADIQWFKDCSLLDIRGQKNLWLTNINDSSAGVYTCLMNFSLKGLNYTAARSTRLKVNKEKALMNPHVTNPRKDTVIVEPGSSRELVCSAFLGVGEGPESEAIIYWTVNGTHTEKIKEFTVAETFIYQNGKSYGQSTLSISEVRPEFLHVPILCIAQNSLGKDIGKLFLEPANHSDFYTRLCLCLAFSVVVGVVVCFLFKVDLVLACRKLRPLVFKKRAPDGKLYDAYVSYLFGDGCSQAETFALHVLPEVLEKQHGYTLFISGRDDLPGEVIQDVTSETICRSRRLIIVLSAQAASPLHPDEQLPLHQSPQDFPSYDQQIGLYDALIQNGLRVVLVETDAKVDYSSLPESLRYIRRKQGALRWRPSSGTSISTATRNSRFWKCLRYHMPSEPGAWYKKSNKMMGNIGITFLCLCLIEIHAKRGIFNESEPDMSSKSTALQFNTVSSCSLWKLCDFVVIEGEAFRLVAHFSLKPDQTNVTDFTWYRNTTQELTSSEKERVHHHGPFLFFLPLTINDSDIYYTIWRRSAGACFIFRNIVTVVKAHPFDPSVLLNEKSESAKNIDISFDLGTFCQNIKGNITWHKDFSLIANEFEHTLAVNSASESDEGIYTCVCTWEHHGRVLNTSASRELRVTEPSGSHPPQIKIPTNGSTVDVNLWTTVKLKCEMFCGQNVRNCWVYWKVNEVDVDQLMDDGYSENQTSEVKEQSKESIYTALLTINSVTIKDLQSTFKCVASNDQTHTSVVVTLKLPDSTVMAGICVTLLVFVLLAVVTIRVFAIDLALLFRGVLKHFDNSVDGKVYDAFVVYQINGIDRAVEEKVCHFISNVLSTVLEQKCGFRLFIHGRDDLPGEDRMELVEACMRLSRRLIVILTPSSSSGSNAAMRGQGSGDEWGFMSSLTPAEDYDCQLGLHQALVSSEMNVILIQMGDMGEGGYTHLPPGLQHLVRKSAPLRWREGKKGSTLPNSRFWKRVRYMMPVPRRSKQFNYPVNVALLCDQV</sequence>
<keyword evidence="2" id="KW-1185">Reference proteome</keyword>
<evidence type="ECO:0000313" key="2">
    <source>
        <dbReference type="Proteomes" id="UP001157502"/>
    </source>
</evidence>
<accession>A0ACC2HAD9</accession>
<protein>
    <submittedName>
        <fullName evidence="1">Uncharacterized protein</fullName>
    </submittedName>
</protein>
<proteinExistence type="predicted"/>
<name>A0ACC2HAD9_DALPE</name>
<evidence type="ECO:0000313" key="1">
    <source>
        <dbReference type="EMBL" id="KAJ8012956.1"/>
    </source>
</evidence>
<reference evidence="1" key="1">
    <citation type="submission" date="2021-05" db="EMBL/GenBank/DDBJ databases">
        <authorList>
            <person name="Pan Q."/>
            <person name="Jouanno E."/>
            <person name="Zahm M."/>
            <person name="Klopp C."/>
            <person name="Cabau C."/>
            <person name="Louis A."/>
            <person name="Berthelot C."/>
            <person name="Parey E."/>
            <person name="Roest Crollius H."/>
            <person name="Montfort J."/>
            <person name="Robinson-Rechavi M."/>
            <person name="Bouchez O."/>
            <person name="Lampietro C."/>
            <person name="Lopez Roques C."/>
            <person name="Donnadieu C."/>
            <person name="Postlethwait J."/>
            <person name="Bobe J."/>
            <person name="Dillon D."/>
            <person name="Chandos A."/>
            <person name="von Hippel F."/>
            <person name="Guiguen Y."/>
        </authorList>
    </citation>
    <scope>NUCLEOTIDE SEQUENCE</scope>
    <source>
        <strain evidence="1">YG-Jan2019</strain>
    </source>
</reference>
<dbReference type="Proteomes" id="UP001157502">
    <property type="component" value="Chromosome 4"/>
</dbReference>
<comment type="caution">
    <text evidence="1">The sequence shown here is derived from an EMBL/GenBank/DDBJ whole genome shotgun (WGS) entry which is preliminary data.</text>
</comment>